<dbReference type="PRINTS" id="PR00508">
    <property type="entry name" value="S21N4MTFRASE"/>
</dbReference>
<evidence type="ECO:0000256" key="6">
    <source>
        <dbReference type="ARBA" id="ARBA00023125"/>
    </source>
</evidence>
<dbReference type="EC" id="2.1.1.113" evidence="8"/>
<dbReference type="InterPro" id="IPR017985">
    <property type="entry name" value="MeTrfase_CN4_CS"/>
</dbReference>
<dbReference type="AlphaFoldDB" id="A0A2R6AWY4"/>
<dbReference type="SUPFAM" id="SSF53335">
    <property type="entry name" value="S-adenosyl-L-methionine-dependent methyltransferases"/>
    <property type="match status" value="1"/>
</dbReference>
<comment type="similarity">
    <text evidence="1">Belongs to the N(4)/N(6)-methyltransferase family. N(4) subfamily.</text>
</comment>
<dbReference type="GO" id="GO:0009307">
    <property type="term" value="P:DNA restriction-modification system"/>
    <property type="evidence" value="ECO:0007669"/>
    <property type="project" value="UniProtKB-KW"/>
</dbReference>
<dbReference type="GO" id="GO:0008170">
    <property type="term" value="F:N-methyltransferase activity"/>
    <property type="evidence" value="ECO:0007669"/>
    <property type="project" value="InterPro"/>
</dbReference>
<accession>A0A2R6AWY4</accession>
<keyword evidence="3" id="KW-0808">Transferase</keyword>
<evidence type="ECO:0000256" key="4">
    <source>
        <dbReference type="ARBA" id="ARBA00022691"/>
    </source>
</evidence>
<evidence type="ECO:0000256" key="7">
    <source>
        <dbReference type="ARBA" id="ARBA00049120"/>
    </source>
</evidence>
<evidence type="ECO:0000256" key="5">
    <source>
        <dbReference type="ARBA" id="ARBA00022747"/>
    </source>
</evidence>
<feature type="domain" description="DNA methylase N-4/N-6" evidence="9">
    <location>
        <begin position="21"/>
        <end position="374"/>
    </location>
</feature>
<evidence type="ECO:0000256" key="1">
    <source>
        <dbReference type="ARBA" id="ARBA00010203"/>
    </source>
</evidence>
<dbReference type="GO" id="GO:0003677">
    <property type="term" value="F:DNA binding"/>
    <property type="evidence" value="ECO:0007669"/>
    <property type="project" value="UniProtKB-KW"/>
</dbReference>
<evidence type="ECO:0000259" key="9">
    <source>
        <dbReference type="Pfam" id="PF01555"/>
    </source>
</evidence>
<comment type="caution">
    <text evidence="10">The sequence shown here is derived from an EMBL/GenBank/DDBJ whole genome shotgun (WGS) entry which is preliminary data.</text>
</comment>
<organism evidence="10 11">
    <name type="scientific">Candidatus Marsarchaeota G2 archaeon OSP_D</name>
    <dbReference type="NCBI Taxonomy" id="1978157"/>
    <lineage>
        <taxon>Archaea</taxon>
        <taxon>Candidatus Marsarchaeota</taxon>
        <taxon>Candidatus Marsarchaeota group 2</taxon>
    </lineage>
</organism>
<dbReference type="GO" id="GO:0032259">
    <property type="term" value="P:methylation"/>
    <property type="evidence" value="ECO:0007669"/>
    <property type="project" value="UniProtKB-KW"/>
</dbReference>
<keyword evidence="6" id="KW-0238">DNA-binding</keyword>
<dbReference type="InterPro" id="IPR002941">
    <property type="entry name" value="DNA_methylase_N4/N6"/>
</dbReference>
<name>A0A2R6AWY4_9ARCH</name>
<evidence type="ECO:0000256" key="3">
    <source>
        <dbReference type="ARBA" id="ARBA00022679"/>
    </source>
</evidence>
<reference evidence="10 11" key="1">
    <citation type="submission" date="2017-04" db="EMBL/GenBank/DDBJ databases">
        <title>Novel microbial lineages endemic to geothermal iron-oxide mats fill important gaps in the evolutionary history of Archaea.</title>
        <authorList>
            <person name="Jay Z.J."/>
            <person name="Beam J.P."/>
            <person name="Dlakic M."/>
            <person name="Rusch D.B."/>
            <person name="Kozubal M.A."/>
            <person name="Inskeep W.P."/>
        </authorList>
    </citation>
    <scope>NUCLEOTIDE SEQUENCE [LARGE SCALE GENOMIC DNA]</scope>
    <source>
        <strain evidence="10">OSP_D</strain>
    </source>
</reference>
<sequence length="395" mass="43007">MVRVIRGHVLEELRRLPDECVDCVVTSPPYYGFRVYPGAEAVWGGAEGCPHSFTPDSRGGAVCNMCGAWRGQLGREPDPHTYIEHLLAVGDELKRVLKGTGTLFWNMGDTYAGRRQSGAAPPKSLMLIPERFAIGMVERGWILRNKVIWVKTNALPSSSPDRFSNKWEYVFFFVKSRKYYFDLDAVRKPYSDPARFLRAFSGRRYTQAEAQEAFLGRIPGILLRSQPNLRRLIGEVGSGLPLRGATRGAVTPRGSGGGTTTRVDGYLPLDRFLPVQAASAAGGVDDAFSFTGALLGRGANPGDVIQTAKSQHSLPHFACYPESLIAPLIIAGCPPGGVVLDPFAGSGTTGLVAEALGRSSIMVEVSEKYVDIIKRRISPDAVEDVKRLLRARGLL</sequence>
<dbReference type="Proteomes" id="UP000240322">
    <property type="component" value="Unassembled WGS sequence"/>
</dbReference>
<dbReference type="GO" id="GO:0015667">
    <property type="term" value="F:site-specific DNA-methyltransferase (cytosine-N4-specific) activity"/>
    <property type="evidence" value="ECO:0007669"/>
    <property type="project" value="UniProtKB-EC"/>
</dbReference>
<keyword evidence="5 8" id="KW-0680">Restriction system</keyword>
<dbReference type="InterPro" id="IPR029063">
    <property type="entry name" value="SAM-dependent_MTases_sf"/>
</dbReference>
<keyword evidence="2 8" id="KW-0489">Methyltransferase</keyword>
<gene>
    <name evidence="10" type="ORF">B9Q03_05945</name>
</gene>
<evidence type="ECO:0000313" key="11">
    <source>
        <dbReference type="Proteomes" id="UP000240322"/>
    </source>
</evidence>
<dbReference type="PROSITE" id="PS00093">
    <property type="entry name" value="N4_MTASE"/>
    <property type="match status" value="1"/>
</dbReference>
<dbReference type="Pfam" id="PF01555">
    <property type="entry name" value="N6_N4_Mtase"/>
    <property type="match status" value="1"/>
</dbReference>
<protein>
    <recommendedName>
        <fullName evidence="8">Type II methyltransferase</fullName>
        <ecNumber evidence="8">2.1.1.113</ecNumber>
    </recommendedName>
    <alternativeName>
        <fullName evidence="8">N-4 cytosine-specific methyltransferase</fullName>
    </alternativeName>
</protein>
<comment type="catalytic activity">
    <reaction evidence="7 8">
        <text>a 2'-deoxycytidine in DNA + S-adenosyl-L-methionine = an N(4)-methyl-2'-deoxycytidine in DNA + S-adenosyl-L-homocysteine + H(+)</text>
        <dbReference type="Rhea" id="RHEA:16857"/>
        <dbReference type="Rhea" id="RHEA-COMP:11369"/>
        <dbReference type="Rhea" id="RHEA-COMP:13674"/>
        <dbReference type="ChEBI" id="CHEBI:15378"/>
        <dbReference type="ChEBI" id="CHEBI:57856"/>
        <dbReference type="ChEBI" id="CHEBI:59789"/>
        <dbReference type="ChEBI" id="CHEBI:85452"/>
        <dbReference type="ChEBI" id="CHEBI:137933"/>
        <dbReference type="EC" id="2.1.1.113"/>
    </reaction>
</comment>
<evidence type="ECO:0000313" key="10">
    <source>
        <dbReference type="EMBL" id="PSN90818.1"/>
    </source>
</evidence>
<dbReference type="Gene3D" id="3.40.50.150">
    <property type="entry name" value="Vaccinia Virus protein VP39"/>
    <property type="match status" value="1"/>
</dbReference>
<proteinExistence type="inferred from homology"/>
<evidence type="ECO:0000256" key="8">
    <source>
        <dbReference type="RuleBase" id="RU362026"/>
    </source>
</evidence>
<keyword evidence="4 8" id="KW-0949">S-adenosyl-L-methionine</keyword>
<evidence type="ECO:0000256" key="2">
    <source>
        <dbReference type="ARBA" id="ARBA00022603"/>
    </source>
</evidence>
<dbReference type="InterPro" id="IPR001091">
    <property type="entry name" value="RM_Methyltransferase"/>
</dbReference>
<dbReference type="EMBL" id="NEXE01000046">
    <property type="protein sequence ID" value="PSN90818.1"/>
    <property type="molecule type" value="Genomic_DNA"/>
</dbReference>